<evidence type="ECO:0008006" key="3">
    <source>
        <dbReference type="Google" id="ProtNLM"/>
    </source>
</evidence>
<gene>
    <name evidence="1" type="ORF">GCM10017044_28720</name>
</gene>
<accession>A0A919E9I0</accession>
<dbReference type="Pfam" id="PF11185">
    <property type="entry name" value="DUF2971"/>
    <property type="match status" value="1"/>
</dbReference>
<evidence type="ECO:0000313" key="2">
    <source>
        <dbReference type="Proteomes" id="UP000630923"/>
    </source>
</evidence>
<name>A0A919E9I0_9PROT</name>
<reference evidence="1" key="1">
    <citation type="journal article" date="2014" name="Int. J. Syst. Evol. Microbiol.">
        <title>Complete genome sequence of Corynebacterium casei LMG S-19264T (=DSM 44701T), isolated from a smear-ripened cheese.</title>
        <authorList>
            <consortium name="US DOE Joint Genome Institute (JGI-PGF)"/>
            <person name="Walter F."/>
            <person name="Albersmeier A."/>
            <person name="Kalinowski J."/>
            <person name="Ruckert C."/>
        </authorList>
    </citation>
    <scope>NUCLEOTIDE SEQUENCE</scope>
    <source>
        <strain evidence="1">KCTC 42590</strain>
    </source>
</reference>
<sequence length="228" mass="27207">MRLYRFLDADYGLKSIEERRLKISNMLDLNDPFDLLAFDMSDKYTRTKFKETIEQVAQENGLICFSEGWDNPVIWSHYADKHKGICLGFDVPDHTLMKVNYQDHRVVFPYDQILNLTNFDDYPEDQQNLLVREFRKCLCTKYSHWSYEREWRAFVNLDQRLQGEKHYFTDFEDNMVLKEVIVGCKSKVTRNQLDDVLGDLKSGVKTFKVRPAFKQFKIVKNQNGKCWK</sequence>
<comment type="caution">
    <text evidence="1">The sequence shown here is derived from an EMBL/GenBank/DDBJ whole genome shotgun (WGS) entry which is preliminary data.</text>
</comment>
<proteinExistence type="predicted"/>
<dbReference type="Proteomes" id="UP000630923">
    <property type="component" value="Unassembled WGS sequence"/>
</dbReference>
<protein>
    <recommendedName>
        <fullName evidence="3">DUF2971 domain-containing protein</fullName>
    </recommendedName>
</protein>
<organism evidence="1 2">
    <name type="scientific">Kordiimonas sediminis</name>
    <dbReference type="NCBI Taxonomy" id="1735581"/>
    <lineage>
        <taxon>Bacteria</taxon>
        <taxon>Pseudomonadati</taxon>
        <taxon>Pseudomonadota</taxon>
        <taxon>Alphaproteobacteria</taxon>
        <taxon>Kordiimonadales</taxon>
        <taxon>Kordiimonadaceae</taxon>
        <taxon>Kordiimonas</taxon>
    </lineage>
</organism>
<dbReference type="EMBL" id="BNCI01000002">
    <property type="protein sequence ID" value="GHF31412.1"/>
    <property type="molecule type" value="Genomic_DNA"/>
</dbReference>
<reference evidence="1" key="2">
    <citation type="submission" date="2020-09" db="EMBL/GenBank/DDBJ databases">
        <authorList>
            <person name="Sun Q."/>
            <person name="Kim S."/>
        </authorList>
    </citation>
    <scope>NUCLEOTIDE SEQUENCE</scope>
    <source>
        <strain evidence="1">KCTC 42590</strain>
    </source>
</reference>
<dbReference type="RefSeq" id="WP_191254111.1">
    <property type="nucleotide sequence ID" value="NZ_BNCI01000002.1"/>
</dbReference>
<evidence type="ECO:0000313" key="1">
    <source>
        <dbReference type="EMBL" id="GHF31412.1"/>
    </source>
</evidence>
<keyword evidence="2" id="KW-1185">Reference proteome</keyword>
<dbReference type="AlphaFoldDB" id="A0A919E9I0"/>
<dbReference type="InterPro" id="IPR021352">
    <property type="entry name" value="DUF2971"/>
</dbReference>